<accession>A0A0R2RJ85</accession>
<dbReference type="AlphaFoldDB" id="A0A0R2RJ85"/>
<protein>
    <submittedName>
        <fullName evidence="1">Uncharacterized protein</fullName>
    </submittedName>
</protein>
<gene>
    <name evidence="1" type="ORF">ABR82_07845</name>
</gene>
<dbReference type="Proteomes" id="UP000051269">
    <property type="component" value="Unassembled WGS sequence"/>
</dbReference>
<name>A0A0R2RJ85_9BACT</name>
<evidence type="ECO:0000313" key="1">
    <source>
        <dbReference type="EMBL" id="KRO62799.1"/>
    </source>
</evidence>
<comment type="caution">
    <text evidence="1">The sequence shown here is derived from an EMBL/GenBank/DDBJ whole genome shotgun (WGS) entry which is preliminary data.</text>
</comment>
<proteinExistence type="predicted"/>
<evidence type="ECO:0000313" key="2">
    <source>
        <dbReference type="Proteomes" id="UP000051269"/>
    </source>
</evidence>
<organism evidence="1 2">
    <name type="scientific">Verrucomicrobia subdivision 6 bacterium BACL9 MAG-120507-bin52</name>
    <dbReference type="NCBI Taxonomy" id="1655590"/>
    <lineage>
        <taxon>Bacteria</taxon>
        <taxon>Pseudomonadati</taxon>
        <taxon>Verrucomicrobiota</taxon>
        <taxon>Verrucomicrobiia</taxon>
        <taxon>Verrucomicrobiales</taxon>
        <taxon>Verrucomicrobia subdivision 6</taxon>
    </lineage>
</organism>
<dbReference type="EMBL" id="LIBO01000033">
    <property type="protein sequence ID" value="KRO62799.1"/>
    <property type="molecule type" value="Genomic_DNA"/>
</dbReference>
<sequence length="62" mass="6496">MNHNLALGLSKRGMLDPQKEPTVLVIEEKTGATLGCIQPIAGGNRSGVHWGVGVRGKFQNGG</sequence>
<reference evidence="1 2" key="1">
    <citation type="submission" date="2015-10" db="EMBL/GenBank/DDBJ databases">
        <title>Metagenome-Assembled Genomes uncover a global brackish microbiome.</title>
        <authorList>
            <person name="Hugerth L.W."/>
            <person name="Larsson J."/>
            <person name="Alneberg J."/>
            <person name="Lindh M.V."/>
            <person name="Legrand C."/>
            <person name="Pinhassi J."/>
            <person name="Andersson A.F."/>
        </authorList>
    </citation>
    <scope>NUCLEOTIDE SEQUENCE [LARGE SCALE GENOMIC DNA]</scope>
    <source>
        <strain evidence="1">BACL18 MAG-120507-bin52</strain>
    </source>
</reference>